<dbReference type="AlphaFoldDB" id="A6DPV4"/>
<evidence type="ECO:0000313" key="6">
    <source>
        <dbReference type="Proteomes" id="UP000004947"/>
    </source>
</evidence>
<evidence type="ECO:0000256" key="3">
    <source>
        <dbReference type="ARBA" id="ARBA00023163"/>
    </source>
</evidence>
<dbReference type="OrthoDB" id="200262at2"/>
<dbReference type="STRING" id="313628.LNTAR_20047"/>
<evidence type="ECO:0000313" key="5">
    <source>
        <dbReference type="EMBL" id="EDM26399.1"/>
    </source>
</evidence>
<reference evidence="5 6" key="1">
    <citation type="journal article" date="2010" name="J. Bacteriol.">
        <title>Genome sequence of Lentisphaera araneosa HTCC2155T, the type species of the order Lentisphaerales in the phylum Lentisphaerae.</title>
        <authorList>
            <person name="Thrash J.C."/>
            <person name="Cho J.C."/>
            <person name="Vergin K.L."/>
            <person name="Morris R.M."/>
            <person name="Giovannoni S.J."/>
        </authorList>
    </citation>
    <scope>NUCLEOTIDE SEQUENCE [LARGE SCALE GENOMIC DNA]</scope>
    <source>
        <strain evidence="5 6">HTCC2155</strain>
    </source>
</reference>
<keyword evidence="3" id="KW-0804">Transcription</keyword>
<evidence type="ECO:0000256" key="1">
    <source>
        <dbReference type="ARBA" id="ARBA00023015"/>
    </source>
</evidence>
<name>A6DPV4_9BACT</name>
<dbReference type="PANTHER" id="PTHR43280">
    <property type="entry name" value="ARAC-FAMILY TRANSCRIPTIONAL REGULATOR"/>
    <property type="match status" value="1"/>
</dbReference>
<keyword evidence="6" id="KW-1185">Reference proteome</keyword>
<dbReference type="SMART" id="SM00342">
    <property type="entry name" value="HTH_ARAC"/>
    <property type="match status" value="1"/>
</dbReference>
<evidence type="ECO:0000259" key="4">
    <source>
        <dbReference type="PROSITE" id="PS01124"/>
    </source>
</evidence>
<sequence length="294" mass="34033">MNRPTETRTTLYDDWLNLRLHLFWCYENKIGQDQFPSNSVQTFSQYDNSGAWLIRKGWAKVEYDGQQFIAMPGQWMILKPCKRVQSFAPGTEGISISYQACWPDGSHLFDKGLCTVIDADDFPSLEKKARPIAKAVKKFAPNSWDARTHVTDLKGFLNIQALLSNWLIELEKCLKDKAIEHSGQFGIDERVMSAVRILNTQKLSQSFNINDLAEAVFLSPNHLIRLFHENLQKSPAQYYEKILIEEAKNRLQVPDSRIKEISIELGFRHLSHFSKWFKKHTGQSPREFKKPLSQ</sequence>
<feature type="domain" description="HTH araC/xylS-type" evidence="4">
    <location>
        <begin position="193"/>
        <end position="291"/>
    </location>
</feature>
<keyword evidence="1" id="KW-0805">Transcription regulation</keyword>
<dbReference type="Proteomes" id="UP000004947">
    <property type="component" value="Unassembled WGS sequence"/>
</dbReference>
<keyword evidence="2" id="KW-0238">DNA-binding</keyword>
<dbReference type="InterPro" id="IPR009057">
    <property type="entry name" value="Homeodomain-like_sf"/>
</dbReference>
<dbReference type="InterPro" id="IPR020449">
    <property type="entry name" value="Tscrpt_reg_AraC-type_HTH"/>
</dbReference>
<dbReference type="SUPFAM" id="SSF46689">
    <property type="entry name" value="Homeodomain-like"/>
    <property type="match status" value="1"/>
</dbReference>
<dbReference type="PROSITE" id="PS01124">
    <property type="entry name" value="HTH_ARAC_FAMILY_2"/>
    <property type="match status" value="1"/>
</dbReference>
<dbReference type="Gene3D" id="1.10.10.60">
    <property type="entry name" value="Homeodomain-like"/>
    <property type="match status" value="2"/>
</dbReference>
<evidence type="ECO:0000256" key="2">
    <source>
        <dbReference type="ARBA" id="ARBA00023125"/>
    </source>
</evidence>
<dbReference type="RefSeq" id="WP_007279885.1">
    <property type="nucleotide sequence ID" value="NZ_ABCK01000017.1"/>
</dbReference>
<dbReference type="eggNOG" id="COG4977">
    <property type="taxonomic scope" value="Bacteria"/>
</dbReference>
<comment type="caution">
    <text evidence="5">The sequence shown here is derived from an EMBL/GenBank/DDBJ whole genome shotgun (WGS) entry which is preliminary data.</text>
</comment>
<proteinExistence type="predicted"/>
<dbReference type="PANTHER" id="PTHR43280:SF28">
    <property type="entry name" value="HTH-TYPE TRANSCRIPTIONAL ACTIVATOR RHAS"/>
    <property type="match status" value="1"/>
</dbReference>
<dbReference type="GO" id="GO:0003700">
    <property type="term" value="F:DNA-binding transcription factor activity"/>
    <property type="evidence" value="ECO:0007669"/>
    <property type="project" value="InterPro"/>
</dbReference>
<accession>A6DPV4</accession>
<dbReference type="Pfam" id="PF12833">
    <property type="entry name" value="HTH_18"/>
    <property type="match status" value="1"/>
</dbReference>
<organism evidence="5 6">
    <name type="scientific">Lentisphaera araneosa HTCC2155</name>
    <dbReference type="NCBI Taxonomy" id="313628"/>
    <lineage>
        <taxon>Bacteria</taxon>
        <taxon>Pseudomonadati</taxon>
        <taxon>Lentisphaerota</taxon>
        <taxon>Lentisphaeria</taxon>
        <taxon>Lentisphaerales</taxon>
        <taxon>Lentisphaeraceae</taxon>
        <taxon>Lentisphaera</taxon>
    </lineage>
</organism>
<gene>
    <name evidence="5" type="ORF">LNTAR_20047</name>
</gene>
<dbReference type="InterPro" id="IPR018060">
    <property type="entry name" value="HTH_AraC"/>
</dbReference>
<dbReference type="GO" id="GO:0043565">
    <property type="term" value="F:sequence-specific DNA binding"/>
    <property type="evidence" value="ECO:0007669"/>
    <property type="project" value="InterPro"/>
</dbReference>
<dbReference type="PRINTS" id="PR00032">
    <property type="entry name" value="HTHARAC"/>
</dbReference>
<dbReference type="EMBL" id="ABCK01000017">
    <property type="protein sequence ID" value="EDM26399.1"/>
    <property type="molecule type" value="Genomic_DNA"/>
</dbReference>
<protein>
    <submittedName>
        <fullName evidence="5">Helix-turn-helix, AraC type</fullName>
    </submittedName>
</protein>